<dbReference type="Proteomes" id="UP000193498">
    <property type="component" value="Unassembled WGS sequence"/>
</dbReference>
<dbReference type="EMBL" id="MCFE01000354">
    <property type="protein sequence ID" value="ORX90895.1"/>
    <property type="molecule type" value="Genomic_DNA"/>
</dbReference>
<dbReference type="SFLD" id="SFLDG01020">
    <property type="entry name" value="Terpene_Cyclase_Like_2"/>
    <property type="match status" value="1"/>
</dbReference>
<dbReference type="GO" id="GO:0010333">
    <property type="term" value="F:terpene synthase activity"/>
    <property type="evidence" value="ECO:0007669"/>
    <property type="project" value="InterPro"/>
</dbReference>
<dbReference type="STRING" id="1314790.A0A1Y1XZ08"/>
<dbReference type="InParanoid" id="A0A1Y1XZ08"/>
<evidence type="ECO:0000313" key="6">
    <source>
        <dbReference type="Proteomes" id="UP000193498"/>
    </source>
</evidence>
<keyword evidence="4" id="KW-0456">Lyase</keyword>
<dbReference type="InterPro" id="IPR034686">
    <property type="entry name" value="Terpene_cyclase-like_2"/>
</dbReference>
<keyword evidence="6" id="KW-1185">Reference proteome</keyword>
<evidence type="ECO:0000256" key="1">
    <source>
        <dbReference type="ARBA" id="ARBA00001946"/>
    </source>
</evidence>
<comment type="cofactor">
    <cofactor evidence="1 4">
        <name>Mg(2+)</name>
        <dbReference type="ChEBI" id="CHEBI:18420"/>
    </cofactor>
</comment>
<gene>
    <name evidence="5" type="ORF">K493DRAFT_304520</name>
</gene>
<evidence type="ECO:0000256" key="4">
    <source>
        <dbReference type="RuleBase" id="RU366034"/>
    </source>
</evidence>
<dbReference type="EC" id="4.2.3.-" evidence="4"/>
<dbReference type="GO" id="GO:0046872">
    <property type="term" value="F:metal ion binding"/>
    <property type="evidence" value="ECO:0007669"/>
    <property type="project" value="UniProtKB-KW"/>
</dbReference>
<accession>A0A1Y1XZ08</accession>
<evidence type="ECO:0000313" key="5">
    <source>
        <dbReference type="EMBL" id="ORX90895.1"/>
    </source>
</evidence>
<dbReference type="SUPFAM" id="SSF48576">
    <property type="entry name" value="Terpenoid synthases"/>
    <property type="match status" value="1"/>
</dbReference>
<protein>
    <recommendedName>
        <fullName evidence="4">Terpene synthase</fullName>
        <ecNumber evidence="4">4.2.3.-</ecNumber>
    </recommendedName>
</protein>
<proteinExistence type="inferred from homology"/>
<keyword evidence="3 4" id="KW-0460">Magnesium</keyword>
<keyword evidence="4" id="KW-0479">Metal-binding</keyword>
<reference evidence="5 6" key="1">
    <citation type="submission" date="2016-07" db="EMBL/GenBank/DDBJ databases">
        <title>Pervasive Adenine N6-methylation of Active Genes in Fungi.</title>
        <authorList>
            <consortium name="DOE Joint Genome Institute"/>
            <person name="Mondo S.J."/>
            <person name="Dannebaum R.O."/>
            <person name="Kuo R.C."/>
            <person name="Labutti K."/>
            <person name="Haridas S."/>
            <person name="Kuo A."/>
            <person name="Salamov A."/>
            <person name="Ahrendt S.R."/>
            <person name="Lipzen A."/>
            <person name="Sullivan W."/>
            <person name="Andreopoulos W.B."/>
            <person name="Clum A."/>
            <person name="Lindquist E."/>
            <person name="Daum C."/>
            <person name="Ramamoorthy G.K."/>
            <person name="Gryganskyi A."/>
            <person name="Culley D."/>
            <person name="Magnuson J.K."/>
            <person name="James T.Y."/>
            <person name="O'Malley M.A."/>
            <person name="Stajich J.E."/>
            <person name="Spatafora J.W."/>
            <person name="Visel A."/>
            <person name="Grigoriev I.V."/>
        </authorList>
    </citation>
    <scope>NUCLEOTIDE SEQUENCE [LARGE SCALE GENOMIC DNA]</scope>
    <source>
        <strain evidence="5 6">CBS 931.73</strain>
    </source>
</reference>
<name>A0A1Y1XZ08_9FUNG</name>
<dbReference type="GO" id="GO:0008299">
    <property type="term" value="P:isoprenoid biosynthetic process"/>
    <property type="evidence" value="ECO:0007669"/>
    <property type="project" value="UniProtKB-ARBA"/>
</dbReference>
<dbReference type="PANTHER" id="PTHR35201:SF4">
    <property type="entry name" value="BETA-PINACENE SYNTHASE-RELATED"/>
    <property type="match status" value="1"/>
</dbReference>
<evidence type="ECO:0000256" key="2">
    <source>
        <dbReference type="ARBA" id="ARBA00006333"/>
    </source>
</evidence>
<dbReference type="AlphaFoldDB" id="A0A1Y1XZ08"/>
<comment type="similarity">
    <text evidence="2 4">Belongs to the terpene synthase family.</text>
</comment>
<evidence type="ECO:0000256" key="3">
    <source>
        <dbReference type="ARBA" id="ARBA00022842"/>
    </source>
</evidence>
<dbReference type="Gene3D" id="1.10.600.10">
    <property type="entry name" value="Farnesyl Diphosphate Synthase"/>
    <property type="match status" value="1"/>
</dbReference>
<comment type="caution">
    <text evidence="5">The sequence shown here is derived from an EMBL/GenBank/DDBJ whole genome shotgun (WGS) entry which is preliminary data.</text>
</comment>
<dbReference type="PANTHER" id="PTHR35201">
    <property type="entry name" value="TERPENE SYNTHASE"/>
    <property type="match status" value="1"/>
</dbReference>
<dbReference type="OrthoDB" id="2861623at2759"/>
<dbReference type="SFLD" id="SFLDS00005">
    <property type="entry name" value="Isoprenoid_Synthase_Type_I"/>
    <property type="match status" value="1"/>
</dbReference>
<sequence>MKIHVKEIECSFPSLIHEKFGKVEDATNDWLLEFNLIQSRSALERVNRSKLGRLPCRIHPRTPFKFVLWATKLYTWLFMFDDQFDDGPLGRKMTKMYPIFVALLKILGTDAADEAITEFTKKMRAHFEKENSANGEKAMLKRVRRRSSAWNIAAKFVDLVSCKNNIPIDYSLWEDPLAMYADHIQRVLTSPICLSLAELWRDYCRFTDPDLQERTSFYFARYLRSYFKECEMRKAKGFPDVETYIRNRQDAGGMLLSLEVIEFTEQAPIPKEIYQSADFQKLRVQIINIVCWTNDLFSFEKEYAHGDINNLVIVLQNALQCPFQEAADKANDMLAEEIRAFVDTQETLQSWVREKYDKEVSDSLGRHIFIYQNWIKGHIDWCFESLRYHQVPDVDQYLENIFTCNAKSDMRRKKNAIINQTIQT</sequence>
<dbReference type="InterPro" id="IPR008949">
    <property type="entry name" value="Isoprenoid_synthase_dom_sf"/>
</dbReference>
<organism evidence="5 6">
    <name type="scientific">Basidiobolus meristosporus CBS 931.73</name>
    <dbReference type="NCBI Taxonomy" id="1314790"/>
    <lineage>
        <taxon>Eukaryota</taxon>
        <taxon>Fungi</taxon>
        <taxon>Fungi incertae sedis</taxon>
        <taxon>Zoopagomycota</taxon>
        <taxon>Entomophthoromycotina</taxon>
        <taxon>Basidiobolomycetes</taxon>
        <taxon>Basidiobolales</taxon>
        <taxon>Basidiobolaceae</taxon>
        <taxon>Basidiobolus</taxon>
    </lineage>
</organism>
<dbReference type="Pfam" id="PF19086">
    <property type="entry name" value="Terpene_syn_C_2"/>
    <property type="match status" value="1"/>
</dbReference>